<gene>
    <name evidence="2" type="ORF">A11Q_1371</name>
</gene>
<evidence type="ECO:0000313" key="2">
    <source>
        <dbReference type="EMBL" id="AGH95587.1"/>
    </source>
</evidence>
<sequence length="142" mass="16099">MIRGRYTKKEKIEKIKTSLLDNLSYKLVALFIALILWLSILNRRDFVAHKDLDVDFITAQSLVVAGQSSDRIKIRISGAQPLLKKYREGAQFLALDISDKGPGVYDVDMNTSKIEVPKGIRVLSVRPSTIRVEIIQKNTENQ</sequence>
<dbReference type="HOGENOM" id="CLU_1831205_0_0_7"/>
<proteinExistence type="predicted"/>
<dbReference type="KEGG" id="bex:A11Q_1371"/>
<dbReference type="EMBL" id="CP003537">
    <property type="protein sequence ID" value="AGH95587.1"/>
    <property type="molecule type" value="Genomic_DNA"/>
</dbReference>
<evidence type="ECO:0000256" key="1">
    <source>
        <dbReference type="SAM" id="Phobius"/>
    </source>
</evidence>
<evidence type="ECO:0000313" key="3">
    <source>
        <dbReference type="Proteomes" id="UP000012040"/>
    </source>
</evidence>
<evidence type="ECO:0008006" key="4">
    <source>
        <dbReference type="Google" id="ProtNLM"/>
    </source>
</evidence>
<accession>M4V874</accession>
<keyword evidence="1" id="KW-1133">Transmembrane helix</keyword>
<keyword evidence="1" id="KW-0472">Membrane</keyword>
<keyword evidence="1" id="KW-0812">Transmembrane</keyword>
<dbReference type="Gene3D" id="2.170.120.30">
    <property type="match status" value="1"/>
</dbReference>
<feature type="transmembrane region" description="Helical" evidence="1">
    <location>
        <begin position="23"/>
        <end position="41"/>
    </location>
</feature>
<reference evidence="2 3" key="1">
    <citation type="journal article" date="2013" name="ISME J.">
        <title>By their genes ye shall know them: genomic signatures of predatory bacteria.</title>
        <authorList>
            <person name="Pasternak Z."/>
            <person name="Pietrokovski S."/>
            <person name="Rotem O."/>
            <person name="Gophna U."/>
            <person name="Lurie-Weinberger M.N."/>
            <person name="Jurkevitch E."/>
        </authorList>
    </citation>
    <scope>NUCLEOTIDE SEQUENCE [LARGE SCALE GENOMIC DNA]</scope>
    <source>
        <strain evidence="2 3">JSS</strain>
    </source>
</reference>
<dbReference type="PATRIC" id="fig|1184267.3.peg.1390"/>
<dbReference type="InterPro" id="IPR012505">
    <property type="entry name" value="YbbR"/>
</dbReference>
<dbReference type="Proteomes" id="UP000012040">
    <property type="component" value="Chromosome"/>
</dbReference>
<dbReference type="STRING" id="1184267.A11Q_1371"/>
<keyword evidence="3" id="KW-1185">Reference proteome</keyword>
<organism evidence="2 3">
    <name type="scientific">Pseudobdellovibrio exovorus JSS</name>
    <dbReference type="NCBI Taxonomy" id="1184267"/>
    <lineage>
        <taxon>Bacteria</taxon>
        <taxon>Pseudomonadati</taxon>
        <taxon>Bdellovibrionota</taxon>
        <taxon>Bdellovibrionia</taxon>
        <taxon>Bdellovibrionales</taxon>
        <taxon>Pseudobdellovibrionaceae</taxon>
        <taxon>Pseudobdellovibrio</taxon>
    </lineage>
</organism>
<name>M4V874_9BACT</name>
<protein>
    <recommendedName>
        <fullName evidence="4">YbbR-like domain-containing protein</fullName>
    </recommendedName>
</protein>
<dbReference type="RefSeq" id="WP_015470077.1">
    <property type="nucleotide sequence ID" value="NC_020813.1"/>
</dbReference>
<dbReference type="AlphaFoldDB" id="M4V874"/>
<dbReference type="OrthoDB" id="5294244at2"/>
<dbReference type="Pfam" id="PF07949">
    <property type="entry name" value="YbbR"/>
    <property type="match status" value="1"/>
</dbReference>